<reference evidence="1 3" key="1">
    <citation type="submission" date="2017-11" db="EMBL/GenBank/DDBJ databases">
        <title>The genome of Rhizophagus clarus HR1 reveals common genetic basis of auxotrophy among arbuscular mycorrhizal fungi.</title>
        <authorList>
            <person name="Kobayashi Y."/>
        </authorList>
    </citation>
    <scope>NUCLEOTIDE SEQUENCE [LARGE SCALE GENOMIC DNA]</scope>
    <source>
        <strain evidence="1 3">HR1</strain>
    </source>
</reference>
<dbReference type="AlphaFoldDB" id="A0A2Z6RPU8"/>
<name>A0A2Z6RPU8_9GLOM</name>
<sequence>MLNQKNYSLFNNNYNISFYTDGSLINTSLIQTFMTAGFIVISDSNIITHSFTTTLKYWPSSLCAKIHAILFTLIVSPLGCNIDIFTQKLSLLPFISPHNFFKFSNNNLIWNNIHHLIHSKQLNIHFKKVKAHTNNSFNNHIDLLYQHAYFDLAPMLIIRQHFFTDINHLPSWNSMLLKQRLRGFIKYSKLSLLPFLTSNKKYTSTVDWKLILSFFHNNTEQLPVLEKTKFQFTPYTKMLIVFYVKNYWKPFTTFGLVHIMMRIYHNFKNHIISAILTHNSDLQLLDVSLEFDLLKLYLNIQNVTKFNFIDIIKGFVPISLCSFIEQYHSHSQIVDILEKNYDALYDNSLGIHLECLLFNFYYS</sequence>
<evidence type="ECO:0000313" key="2">
    <source>
        <dbReference type="EMBL" id="GES93844.1"/>
    </source>
</evidence>
<evidence type="ECO:0000313" key="3">
    <source>
        <dbReference type="Proteomes" id="UP000247702"/>
    </source>
</evidence>
<dbReference type="EMBL" id="BLAL01000229">
    <property type="protein sequence ID" value="GES93844.1"/>
    <property type="molecule type" value="Genomic_DNA"/>
</dbReference>
<comment type="caution">
    <text evidence="1">The sequence shown here is derived from an EMBL/GenBank/DDBJ whole genome shotgun (WGS) entry which is preliminary data.</text>
</comment>
<accession>A0A2Z6RPU8</accession>
<dbReference type="Proteomes" id="UP000615446">
    <property type="component" value="Unassembled WGS sequence"/>
</dbReference>
<organism evidence="1 3">
    <name type="scientific">Rhizophagus clarus</name>
    <dbReference type="NCBI Taxonomy" id="94130"/>
    <lineage>
        <taxon>Eukaryota</taxon>
        <taxon>Fungi</taxon>
        <taxon>Fungi incertae sedis</taxon>
        <taxon>Mucoromycota</taxon>
        <taxon>Glomeromycotina</taxon>
        <taxon>Glomeromycetes</taxon>
        <taxon>Glomerales</taxon>
        <taxon>Glomeraceae</taxon>
        <taxon>Rhizophagus</taxon>
    </lineage>
</organism>
<dbReference type="Proteomes" id="UP000247702">
    <property type="component" value="Unassembled WGS sequence"/>
</dbReference>
<dbReference type="SUPFAM" id="SSF53098">
    <property type="entry name" value="Ribonuclease H-like"/>
    <property type="match status" value="1"/>
</dbReference>
<proteinExistence type="predicted"/>
<dbReference type="InterPro" id="IPR036397">
    <property type="entry name" value="RNaseH_sf"/>
</dbReference>
<dbReference type="Gene3D" id="3.30.420.10">
    <property type="entry name" value="Ribonuclease H-like superfamily/Ribonuclease H"/>
    <property type="match status" value="1"/>
</dbReference>
<dbReference type="InterPro" id="IPR012337">
    <property type="entry name" value="RNaseH-like_sf"/>
</dbReference>
<evidence type="ECO:0000313" key="1">
    <source>
        <dbReference type="EMBL" id="GBC04906.1"/>
    </source>
</evidence>
<keyword evidence="3" id="KW-1185">Reference proteome</keyword>
<dbReference type="GO" id="GO:0003676">
    <property type="term" value="F:nucleic acid binding"/>
    <property type="evidence" value="ECO:0007669"/>
    <property type="project" value="InterPro"/>
</dbReference>
<protein>
    <submittedName>
        <fullName evidence="2">Ribonuclease H-like domain-containing protein</fullName>
    </submittedName>
</protein>
<gene>
    <name evidence="2" type="ORF">RCL2_002059400</name>
    <name evidence="1" type="ORF">RclHR1_05930016</name>
</gene>
<dbReference type="EMBL" id="BEXD01003974">
    <property type="protein sequence ID" value="GBC04906.1"/>
    <property type="molecule type" value="Genomic_DNA"/>
</dbReference>
<reference evidence="2" key="2">
    <citation type="submission" date="2019-10" db="EMBL/GenBank/DDBJ databases">
        <title>Conservation and host-specific expression of non-tandemly repeated heterogenous ribosome RNA gene in arbuscular mycorrhizal fungi.</title>
        <authorList>
            <person name="Maeda T."/>
            <person name="Kobayashi Y."/>
            <person name="Nakagawa T."/>
            <person name="Ezawa T."/>
            <person name="Yamaguchi K."/>
            <person name="Bino T."/>
            <person name="Nishimoto Y."/>
            <person name="Shigenobu S."/>
            <person name="Kawaguchi M."/>
        </authorList>
    </citation>
    <scope>NUCLEOTIDE SEQUENCE</scope>
    <source>
        <strain evidence="2">HR1</strain>
    </source>
</reference>